<sequence length="162" mass="18277">MSIRTNETFSRGSSRHSCQRYMIKHSSTHRTSLQLSKVLLDFLAVLWGKIHLLLFGAAIEVVGNFATKCNTGPLKELIGKVEKWLTFGKGYQALENSNDLDFDKVDIGSVPEVMKVKILMFAERSIPWCPALTYIHTTYCHLKGYCPQFSMILGSSENISRS</sequence>
<dbReference type="EMBL" id="MU825408">
    <property type="protein sequence ID" value="KAJ7391107.1"/>
    <property type="molecule type" value="Genomic_DNA"/>
</dbReference>
<evidence type="ECO:0000313" key="2">
    <source>
        <dbReference type="Proteomes" id="UP001163046"/>
    </source>
</evidence>
<proteinExistence type="predicted"/>
<accession>A0A9X0D8B7</accession>
<comment type="caution">
    <text evidence="1">The sequence shown here is derived from an EMBL/GenBank/DDBJ whole genome shotgun (WGS) entry which is preliminary data.</text>
</comment>
<dbReference type="AlphaFoldDB" id="A0A9X0D8B7"/>
<dbReference type="Proteomes" id="UP001163046">
    <property type="component" value="Unassembled WGS sequence"/>
</dbReference>
<evidence type="ECO:0000313" key="1">
    <source>
        <dbReference type="EMBL" id="KAJ7391107.1"/>
    </source>
</evidence>
<name>A0A9X0D8B7_9CNID</name>
<gene>
    <name evidence="1" type="ORF">OS493_020132</name>
</gene>
<reference evidence="1" key="1">
    <citation type="submission" date="2023-01" db="EMBL/GenBank/DDBJ databases">
        <title>Genome assembly of the deep-sea coral Lophelia pertusa.</title>
        <authorList>
            <person name="Herrera S."/>
            <person name="Cordes E."/>
        </authorList>
    </citation>
    <scope>NUCLEOTIDE SEQUENCE</scope>
    <source>
        <strain evidence="1">USNM1676648</strain>
        <tissue evidence="1">Polyp</tissue>
    </source>
</reference>
<organism evidence="1 2">
    <name type="scientific">Desmophyllum pertusum</name>
    <dbReference type="NCBI Taxonomy" id="174260"/>
    <lineage>
        <taxon>Eukaryota</taxon>
        <taxon>Metazoa</taxon>
        <taxon>Cnidaria</taxon>
        <taxon>Anthozoa</taxon>
        <taxon>Hexacorallia</taxon>
        <taxon>Scleractinia</taxon>
        <taxon>Caryophylliina</taxon>
        <taxon>Caryophylliidae</taxon>
        <taxon>Desmophyllum</taxon>
    </lineage>
</organism>
<protein>
    <submittedName>
        <fullName evidence="1">Uncharacterized protein</fullName>
    </submittedName>
</protein>
<keyword evidence="2" id="KW-1185">Reference proteome</keyword>